<keyword evidence="2" id="KW-0808">Transferase</keyword>
<dbReference type="Gene3D" id="3.10.180.10">
    <property type="entry name" value="2,3-Dihydroxybiphenyl 1,2-Dioxygenase, domain 1"/>
    <property type="match status" value="1"/>
</dbReference>
<evidence type="ECO:0000313" key="2">
    <source>
        <dbReference type="EMBL" id="SFI73375.1"/>
    </source>
</evidence>
<organism evidence="2 3">
    <name type="scientific">Parapedobacter indicus</name>
    <dbReference type="NCBI Taxonomy" id="1477437"/>
    <lineage>
        <taxon>Bacteria</taxon>
        <taxon>Pseudomonadati</taxon>
        <taxon>Bacteroidota</taxon>
        <taxon>Sphingobacteriia</taxon>
        <taxon>Sphingobacteriales</taxon>
        <taxon>Sphingobacteriaceae</taxon>
        <taxon>Parapedobacter</taxon>
    </lineage>
</organism>
<dbReference type="SUPFAM" id="SSF54593">
    <property type="entry name" value="Glyoxalase/Bleomycin resistance protein/Dihydroxybiphenyl dioxygenase"/>
    <property type="match status" value="1"/>
</dbReference>
<keyword evidence="2" id="KW-0489">Methyltransferase</keyword>
<gene>
    <name evidence="2" type="ORF">SAMN05444682_105238</name>
</gene>
<feature type="domain" description="PhnB-like" evidence="1">
    <location>
        <begin position="8"/>
        <end position="128"/>
    </location>
</feature>
<dbReference type="STRING" id="1477437.SAMN05444682_105238"/>
<dbReference type="EMBL" id="FOQO01000005">
    <property type="protein sequence ID" value="SFI73375.1"/>
    <property type="molecule type" value="Genomic_DNA"/>
</dbReference>
<keyword evidence="3" id="KW-1185">Reference proteome</keyword>
<dbReference type="GO" id="GO:0032259">
    <property type="term" value="P:methylation"/>
    <property type="evidence" value="ECO:0007669"/>
    <property type="project" value="UniProtKB-KW"/>
</dbReference>
<reference evidence="2 3" key="1">
    <citation type="submission" date="2016-10" db="EMBL/GenBank/DDBJ databases">
        <authorList>
            <person name="de Groot N.N."/>
        </authorList>
    </citation>
    <scope>NUCLEOTIDE SEQUENCE [LARGE SCALE GENOMIC DNA]</scope>
    <source>
        <strain evidence="2 3">RK1</strain>
    </source>
</reference>
<dbReference type="InterPro" id="IPR009725">
    <property type="entry name" value="3_dmu_93_MTrfase"/>
</dbReference>
<protein>
    <submittedName>
        <fullName evidence="2">Glyoxalase superfamily enzyme, possibly 3-demethylubiquinone-9 3-methyltransferase</fullName>
    </submittedName>
</protein>
<dbReference type="PIRSF" id="PIRSF021700">
    <property type="entry name" value="3_dmu_93_MTrfase"/>
    <property type="match status" value="1"/>
</dbReference>
<evidence type="ECO:0000259" key="1">
    <source>
        <dbReference type="Pfam" id="PF06983"/>
    </source>
</evidence>
<dbReference type="RefSeq" id="WP_090626961.1">
    <property type="nucleotide sequence ID" value="NZ_FOQO01000005.1"/>
</dbReference>
<dbReference type="AlphaFoldDB" id="A0A1I3KMJ3"/>
<dbReference type="OrthoDB" id="9806473at2"/>
<accession>A0A1I3KMJ3</accession>
<proteinExistence type="predicted"/>
<sequence>MEKRISSQKITPNLWFDNQAEEAARFYTSVFHDSRIGRTTRYTKEGFEHHQKPEGSVMTIEFIIEGQEFIALNGGPIFTFNEAISLVINCETQEEVDYYWEKLTEGGDERAQVCGWLKDRFGISWQVVPTLLNDMILDPDSAKVNRVLQVMFQSKKLDIARLKSAYEATTS</sequence>
<dbReference type="Proteomes" id="UP000198670">
    <property type="component" value="Unassembled WGS sequence"/>
</dbReference>
<keyword evidence="2" id="KW-0830">Ubiquinone</keyword>
<dbReference type="CDD" id="cd06588">
    <property type="entry name" value="PhnB_like"/>
    <property type="match status" value="1"/>
</dbReference>
<evidence type="ECO:0000313" key="3">
    <source>
        <dbReference type="Proteomes" id="UP000198670"/>
    </source>
</evidence>
<dbReference type="PANTHER" id="PTHR33990">
    <property type="entry name" value="PROTEIN YJDN-RELATED"/>
    <property type="match status" value="1"/>
</dbReference>
<name>A0A1I3KMJ3_9SPHI</name>
<dbReference type="InterPro" id="IPR028973">
    <property type="entry name" value="PhnB-like"/>
</dbReference>
<dbReference type="GO" id="GO:0008168">
    <property type="term" value="F:methyltransferase activity"/>
    <property type="evidence" value="ECO:0007669"/>
    <property type="project" value="UniProtKB-KW"/>
</dbReference>
<dbReference type="InterPro" id="IPR029068">
    <property type="entry name" value="Glyas_Bleomycin-R_OHBP_Dase"/>
</dbReference>
<dbReference type="Pfam" id="PF06983">
    <property type="entry name" value="3-dmu-9_3-mt"/>
    <property type="match status" value="1"/>
</dbReference>
<dbReference type="PANTHER" id="PTHR33990:SF2">
    <property type="entry name" value="PHNB-LIKE DOMAIN-CONTAINING PROTEIN"/>
    <property type="match status" value="1"/>
</dbReference>